<dbReference type="Proteomes" id="UP000085678">
    <property type="component" value="Unplaced"/>
</dbReference>
<dbReference type="SUPFAM" id="SSF55729">
    <property type="entry name" value="Acyl-CoA N-acyltransferases (Nat)"/>
    <property type="match status" value="1"/>
</dbReference>
<dbReference type="Gene3D" id="3.40.630.30">
    <property type="match status" value="1"/>
</dbReference>
<dbReference type="GeneID" id="106152833"/>
<evidence type="ECO:0000313" key="2">
    <source>
        <dbReference type="RefSeq" id="XP_013382025.1"/>
    </source>
</evidence>
<gene>
    <name evidence="2" type="primary">LOC106152833</name>
</gene>
<dbReference type="CDD" id="cd04301">
    <property type="entry name" value="NAT_SF"/>
    <property type="match status" value="1"/>
</dbReference>
<proteinExistence type="predicted"/>
<dbReference type="PANTHER" id="PTHR22442:SF10">
    <property type="entry name" value="N-ACETYLTRANSFERASE, GNAT FAMILY-RELATED"/>
    <property type="match status" value="1"/>
</dbReference>
<dbReference type="AlphaFoldDB" id="A0A1S3H7C9"/>
<dbReference type="OrthoDB" id="8954808at2759"/>
<dbReference type="KEGG" id="lak:106152833"/>
<protein>
    <submittedName>
        <fullName evidence="2">Soluble lamin-associated protein of 75 kDa isoform X1</fullName>
    </submittedName>
</protein>
<dbReference type="InterPro" id="IPR016181">
    <property type="entry name" value="Acyl_CoA_acyltransferase"/>
</dbReference>
<keyword evidence="1" id="KW-1185">Reference proteome</keyword>
<sequence length="296" mass="34301">MQIDNVKTPMERQTTCLQYPVDALKVEADNNTSDLDNYLVEIERGKKTDVVICQGCAKKVSVCRNNTLQMGIYGQFTDHDSPCQKVLSLFCENCSKITAFHIQSQWFGLQHALKSYDNRDGFHQVTTFGDRFVLWVLNRIMYKYWDSEPGDIPFLSISPHDEARLVWNRGNAVGFYTMKTKGMSVHDHTSDTYALPVIDTIYVQKKYRRQGYGMKIMEDIVKVFPDMDVGFSYPVSSAMLSVQKKFLMLHPEHRDHMWEVTHTGGEGYQQNIWFKLRNIERKRQLESLSISAKAQL</sequence>
<dbReference type="InParanoid" id="A0A1S3H7C9"/>
<dbReference type="InterPro" id="IPR029625">
    <property type="entry name" value="FAM169"/>
</dbReference>
<organism evidence="1 2">
    <name type="scientific">Lingula anatina</name>
    <name type="common">Brachiopod</name>
    <name type="synonym">Lingula unguis</name>
    <dbReference type="NCBI Taxonomy" id="7574"/>
    <lineage>
        <taxon>Eukaryota</taxon>
        <taxon>Metazoa</taxon>
        <taxon>Spiralia</taxon>
        <taxon>Lophotrochozoa</taxon>
        <taxon>Brachiopoda</taxon>
        <taxon>Linguliformea</taxon>
        <taxon>Lingulata</taxon>
        <taxon>Lingulida</taxon>
        <taxon>Linguloidea</taxon>
        <taxon>Lingulidae</taxon>
        <taxon>Lingula</taxon>
    </lineage>
</organism>
<dbReference type="STRING" id="7574.A0A1S3H7C9"/>
<dbReference type="PANTHER" id="PTHR22442">
    <property type="match status" value="1"/>
</dbReference>
<accession>A0A1S3H7C9</accession>
<dbReference type="RefSeq" id="XP_013382025.1">
    <property type="nucleotide sequence ID" value="XM_013526571.1"/>
</dbReference>
<name>A0A1S3H7C9_LINAN</name>
<evidence type="ECO:0000313" key="1">
    <source>
        <dbReference type="Proteomes" id="UP000085678"/>
    </source>
</evidence>
<reference evidence="2" key="1">
    <citation type="submission" date="2025-08" db="UniProtKB">
        <authorList>
            <consortium name="RefSeq"/>
        </authorList>
    </citation>
    <scope>IDENTIFICATION</scope>
    <source>
        <tissue evidence="2">Gonads</tissue>
    </source>
</reference>